<organism evidence="3 4">
    <name type="scientific">Thermasporomyces composti</name>
    <dbReference type="NCBI Taxonomy" id="696763"/>
    <lineage>
        <taxon>Bacteria</taxon>
        <taxon>Bacillati</taxon>
        <taxon>Actinomycetota</taxon>
        <taxon>Actinomycetes</taxon>
        <taxon>Propionibacteriales</taxon>
        <taxon>Nocardioidaceae</taxon>
        <taxon>Thermasporomyces</taxon>
    </lineage>
</organism>
<dbReference type="PANTHER" id="PTHR48098:SF1">
    <property type="entry name" value="DIACYLGLYCEROL ACYLTRANSFERASE_MYCOLYLTRANSFERASE AG85A"/>
    <property type="match status" value="1"/>
</dbReference>
<gene>
    <name evidence="3" type="ORF">DFJ64_2464</name>
</gene>
<keyword evidence="3" id="KW-0378">Hydrolase</keyword>
<keyword evidence="2" id="KW-1133">Transmembrane helix</keyword>
<sequence length="408" mass="44095">MRRVRVIRRLPRHHPTVSGSTRTGAILSSGGLSFGGLPARGRLVAPDPPSPPRPTPHHPAAAAVVAGSRTATREPASRRSILAVGLLVLLLIAGLLGVTQPARAATPPSGEPADASRVGRARVVAEEWVASRQLDLTIQSPALGTTAKVRLLIPDGWRERRPGQRWPVLYLLHGCCGDYTSWTTLADITSIPALRDVLVVMPEAGNAGFYSDWWNDGHGGPPAWETFHLREVRSIVERHYGASHRRVVAGLSMGGFGALSYAARHPGMFRAAASYSGVVDTVHTPGASDLVLDIASRYVDDPLALWGDPIAQAHVWAAHNPVDLATRLRTIPVYLSCGNGDAGPLDPPDRTSALETLLEQENLLLAQRLRDLGAKRLVTNFYGAGTHSWPYWEREFKRSLPLLLSALR</sequence>
<keyword evidence="2" id="KW-0472">Membrane</keyword>
<name>A0A3D9V5J4_THECX</name>
<evidence type="ECO:0000313" key="4">
    <source>
        <dbReference type="Proteomes" id="UP000256485"/>
    </source>
</evidence>
<dbReference type="InterPro" id="IPR029058">
    <property type="entry name" value="AB_hydrolase_fold"/>
</dbReference>
<keyword evidence="4" id="KW-1185">Reference proteome</keyword>
<proteinExistence type="predicted"/>
<comment type="caution">
    <text evidence="3">The sequence shown here is derived from an EMBL/GenBank/DDBJ whole genome shotgun (WGS) entry which is preliminary data.</text>
</comment>
<evidence type="ECO:0000256" key="1">
    <source>
        <dbReference type="SAM" id="MobiDB-lite"/>
    </source>
</evidence>
<feature type="transmembrane region" description="Helical" evidence="2">
    <location>
        <begin position="81"/>
        <end position="99"/>
    </location>
</feature>
<dbReference type="PANTHER" id="PTHR48098">
    <property type="entry name" value="ENTEROCHELIN ESTERASE-RELATED"/>
    <property type="match status" value="1"/>
</dbReference>
<reference evidence="3 4" key="1">
    <citation type="submission" date="2018-08" db="EMBL/GenBank/DDBJ databases">
        <title>Sequencing the genomes of 1000 actinobacteria strains.</title>
        <authorList>
            <person name="Klenk H.-P."/>
        </authorList>
    </citation>
    <scope>NUCLEOTIDE SEQUENCE [LARGE SCALE GENOMIC DNA]</scope>
    <source>
        <strain evidence="3 4">DSM 22891</strain>
    </source>
</reference>
<keyword evidence="2" id="KW-0812">Transmembrane</keyword>
<accession>A0A3D9V5J4</accession>
<dbReference type="EMBL" id="QTUC01000001">
    <property type="protein sequence ID" value="REF37028.1"/>
    <property type="molecule type" value="Genomic_DNA"/>
</dbReference>
<dbReference type="Proteomes" id="UP000256485">
    <property type="component" value="Unassembled WGS sequence"/>
</dbReference>
<evidence type="ECO:0000313" key="3">
    <source>
        <dbReference type="EMBL" id="REF37028.1"/>
    </source>
</evidence>
<protein>
    <submittedName>
        <fullName evidence="3">S-formylglutathione hydrolase FrmB</fullName>
    </submittedName>
</protein>
<dbReference type="Pfam" id="PF00756">
    <property type="entry name" value="Esterase"/>
    <property type="match status" value="1"/>
</dbReference>
<dbReference type="GO" id="GO:0016747">
    <property type="term" value="F:acyltransferase activity, transferring groups other than amino-acyl groups"/>
    <property type="evidence" value="ECO:0007669"/>
    <property type="project" value="TreeGrafter"/>
</dbReference>
<dbReference type="Gene3D" id="3.40.50.1820">
    <property type="entry name" value="alpha/beta hydrolase"/>
    <property type="match status" value="1"/>
</dbReference>
<dbReference type="GO" id="GO:0016787">
    <property type="term" value="F:hydrolase activity"/>
    <property type="evidence" value="ECO:0007669"/>
    <property type="project" value="UniProtKB-KW"/>
</dbReference>
<dbReference type="AlphaFoldDB" id="A0A3D9V5J4"/>
<dbReference type="InterPro" id="IPR050583">
    <property type="entry name" value="Mycobacterial_A85_antigen"/>
</dbReference>
<dbReference type="OrthoDB" id="4527292at2"/>
<feature type="compositionally biased region" description="Low complexity" evidence="1">
    <location>
        <begin position="58"/>
        <end position="70"/>
    </location>
</feature>
<dbReference type="InterPro" id="IPR000801">
    <property type="entry name" value="Esterase-like"/>
</dbReference>
<feature type="region of interest" description="Disordered" evidence="1">
    <location>
        <begin position="38"/>
        <end position="71"/>
    </location>
</feature>
<dbReference type="SUPFAM" id="SSF53474">
    <property type="entry name" value="alpha/beta-Hydrolases"/>
    <property type="match status" value="1"/>
</dbReference>
<evidence type="ECO:0000256" key="2">
    <source>
        <dbReference type="SAM" id="Phobius"/>
    </source>
</evidence>